<evidence type="ECO:0000256" key="8">
    <source>
        <dbReference type="SAM" id="MobiDB-lite"/>
    </source>
</evidence>
<protein>
    <recommendedName>
        <fullName evidence="9">Protein kinase domain-containing protein</fullName>
    </recommendedName>
</protein>
<dbReference type="GO" id="GO:0005829">
    <property type="term" value="C:cytosol"/>
    <property type="evidence" value="ECO:0007669"/>
    <property type="project" value="EnsemblFungi"/>
</dbReference>
<feature type="region of interest" description="Disordered" evidence="8">
    <location>
        <begin position="333"/>
        <end position="387"/>
    </location>
</feature>
<dbReference type="InterPro" id="IPR008271">
    <property type="entry name" value="Ser/Thr_kinase_AS"/>
</dbReference>
<dbReference type="OrthoDB" id="1043025at2759"/>
<feature type="domain" description="Protein kinase" evidence="9">
    <location>
        <begin position="1361"/>
        <end position="1646"/>
    </location>
</feature>
<evidence type="ECO:0000256" key="4">
    <source>
        <dbReference type="ARBA" id="ARBA00022741"/>
    </source>
</evidence>
<feature type="compositionally biased region" description="Polar residues" evidence="8">
    <location>
        <begin position="361"/>
        <end position="384"/>
    </location>
</feature>
<dbReference type="GO" id="GO:0071474">
    <property type="term" value="P:cellular hyperosmotic response"/>
    <property type="evidence" value="ECO:0007669"/>
    <property type="project" value="EnsemblFungi"/>
</dbReference>
<dbReference type="Proteomes" id="UP000001640">
    <property type="component" value="Chromosome 4"/>
</dbReference>
<dbReference type="KEGG" id="ncs:NCAS_0D04600"/>
<dbReference type="PANTHER" id="PTHR48016">
    <property type="entry name" value="MAP KINASE KINASE KINASE SSK2-RELATED-RELATED"/>
    <property type="match status" value="1"/>
</dbReference>
<dbReference type="RefSeq" id="XP_003676402.1">
    <property type="nucleotide sequence ID" value="XM_003676354.1"/>
</dbReference>
<organism evidence="10 11">
    <name type="scientific">Naumovozyma castellii</name>
    <name type="common">Yeast</name>
    <name type="synonym">Saccharomyces castellii</name>
    <dbReference type="NCBI Taxonomy" id="27288"/>
    <lineage>
        <taxon>Eukaryota</taxon>
        <taxon>Fungi</taxon>
        <taxon>Dikarya</taxon>
        <taxon>Ascomycota</taxon>
        <taxon>Saccharomycotina</taxon>
        <taxon>Saccharomycetes</taxon>
        <taxon>Saccharomycetales</taxon>
        <taxon>Saccharomycetaceae</taxon>
        <taxon>Naumovozyma</taxon>
    </lineage>
</organism>
<dbReference type="GO" id="GO:0038066">
    <property type="term" value="P:p38MAPK cascade"/>
    <property type="evidence" value="ECO:0007669"/>
    <property type="project" value="EnsemblFungi"/>
</dbReference>
<accession>G0VEQ0</accession>
<comment type="similarity">
    <text evidence="1">Belongs to the protein kinase superfamily. STE Ser/Thr protein kinase family. MAP kinase kinase kinase subfamily.</text>
</comment>
<feature type="compositionally biased region" description="Low complexity" evidence="8">
    <location>
        <begin position="347"/>
        <end position="360"/>
    </location>
</feature>
<name>G0VEQ0_NAUCA</name>
<sequence>MSDQDYFSFHANDDSLYRFNHTKKPASSRVTSPGSAPNTAVQETHSPNTGSPITPISPGGTHIQHLYLHPPSNDAYLLSNQPLSPNGSSTNLLRVNRRPSNNRSQSNHQVVQQQVLHYPLGSNSSSAQSSRRTSLASATTNPNIHQSMHSSPNKNSKFNKIPKALSPTRSSSSSSERTFSNSASDSNLTTPTLIIPPDLASLKTHTTSSVTTPQHLHKTPHSHLNQTSNASISTISQLTNSSLNNIPTPTPNTNAVTSKLESLSSTPSTRSIMLANNASSKSFKKQYVLNEKIYLEKMKNNITDDDYYTRGIAPSPMLDDDLDTDEDLDLDFDDLLNNNNERKNGRGRSTSNVGTTGSSSIPSPERNNPDENINNSNRTGQSNQDDLEFGTNLFTTTYNNVRNDKNLVAMSSKYLLQRLEWLRTVDPNNLEITQIFEKIHDVTKNLSASNDQNDDIINGQYDAAIENTQKNYVSQLSEHPLVMERFKWQAMLSNVLKGDIVKNEKSKIASQVKKPRLNSQFSDEIWLELKAWMNGRNSEDLLKSLKILRDSTDVLFQEILDFKVPDGTSDCEIEMILTTLLKKYYKAVNYWPNLKKMSEDKPIIDSEEFTYRIDAMNSWLNFKKNFQIKIDTLKEWVGNDELNVLTPNDPPLHQIDNYTRSFAEQVMKEKDIETIFQKKIFFSLAPWILKSKVFFSHYELTLRSLNLTYPNEQLELLLMFPIRLVKEIILIRLQYAKKLKNPTMMMIDQMIDDFSSYIRLSVQLKYTVNKYCEGWSFNVTLDPEFDNTVIEAIRYLFKLFNLKLLDSNKKSFKTFKEPELILKYWDELKNIGHYIDNAGVLIAAEFIKVTLRLLHRLHTYLLEQQNTPPPFQTTNDAERWLTEIFENLGSMKRKLNRFKNVLTKAFQNSANYKVEDHQQLLRSLSDSGHFLIYSGGDLEQNGVYLIGSPELLGCDDDDILRILNNSDIGCDLIPKLEIKNSLTLYNVFQDGWDPNTMIVQGTDSNGISYYYVKNELDVPHQNRIFSNTSRTNISMEKDEYHDSEREMLELEMELHSLGYILILTPQEPMLWEGKMYNLSKDRVIKLDDLHVKLSSNQLVLMNQGSSYALEYQCDRFQQITEGNVLLLNRRCSFDFVENDLQKINKSYFRFTYSVLNNYSKVVTTFKRVCPANELLNSIFLFARDFGRNFLRTNVANFEKKSVIILLMIRLSVGWLSFLVEDCNPTDQRTFRWCVPAMEFAMQMTSGYNILGLTDSQFRSLKRRIAACMSLLISHFDVMGARSNEAEKTNQQTRLNIDIQDDVDEDSMLELNSQFRLRAIKELEKSSKRNPHQIGKVLDDTDKGNKYLSSLASSISNLSIRWQKRNFIGGGTFGTVYSAVNLDNGEILAVKEIKIQDSKTMKKIFPLVKEEMTVLEMLNHPNIVQYYGVEVHRDKVNIFMEYCEGGSMASLLEHGRIEDEMVTQVYTLELLEGLAYLHQAGVVHRDIKPENILLDFNGIIKYVDFGAARKIAKNGTKVTNINSKSKDDDEPDEKDTEGGANSVHDMLGTPMYMAPESITGYKNKTKFGSDDIWSFGCVVLEMITGRRPWANLDNEWAIIYHVAAGQTPQLPYPNEVSPAGRRFLQRCLVQDPIKRATAVELLMDPWIVEIREAAFGPSENDSKATEVDTPITEATQSQQMHTEL</sequence>
<keyword evidence="2" id="KW-0723">Serine/threonine-protein kinase</keyword>
<dbReference type="PROSITE" id="PS50011">
    <property type="entry name" value="PROTEIN_KINASE_DOM"/>
    <property type="match status" value="1"/>
</dbReference>
<dbReference type="FunCoup" id="G0VEQ0">
    <property type="interactions" value="470"/>
</dbReference>
<dbReference type="GO" id="GO:0005934">
    <property type="term" value="C:cellular bud tip"/>
    <property type="evidence" value="ECO:0007669"/>
    <property type="project" value="EnsemblFungi"/>
</dbReference>
<dbReference type="GO" id="GO:0003779">
    <property type="term" value="F:actin binding"/>
    <property type="evidence" value="ECO:0007669"/>
    <property type="project" value="EnsemblFungi"/>
</dbReference>
<evidence type="ECO:0000256" key="6">
    <source>
        <dbReference type="ARBA" id="ARBA00022840"/>
    </source>
</evidence>
<evidence type="ECO:0000256" key="1">
    <source>
        <dbReference type="ARBA" id="ARBA00006529"/>
    </source>
</evidence>
<keyword evidence="4 7" id="KW-0547">Nucleotide-binding</keyword>
<dbReference type="InterPro" id="IPR000719">
    <property type="entry name" value="Prot_kinase_dom"/>
</dbReference>
<feature type="region of interest" description="Disordered" evidence="8">
    <location>
        <begin position="1657"/>
        <end position="1683"/>
    </location>
</feature>
<feature type="binding site" evidence="7">
    <location>
        <position position="1390"/>
    </location>
    <ligand>
        <name>ATP</name>
        <dbReference type="ChEBI" id="CHEBI:30616"/>
    </ligand>
</feature>
<feature type="compositionally biased region" description="Polar residues" evidence="8">
    <location>
        <begin position="203"/>
        <end position="214"/>
    </location>
</feature>
<dbReference type="EMBL" id="HE576755">
    <property type="protein sequence ID" value="CCC70041.1"/>
    <property type="molecule type" value="Genomic_DNA"/>
</dbReference>
<dbReference type="GO" id="GO:0005524">
    <property type="term" value="F:ATP binding"/>
    <property type="evidence" value="ECO:0007669"/>
    <property type="project" value="UniProtKB-UniRule"/>
</dbReference>
<dbReference type="GeneID" id="96903647"/>
<dbReference type="PIRSF" id="PIRSF037579">
    <property type="entry name" value="MAPKKK_SSK22"/>
    <property type="match status" value="1"/>
</dbReference>
<dbReference type="InterPro" id="IPR011009">
    <property type="entry name" value="Kinase-like_dom_sf"/>
</dbReference>
<dbReference type="STRING" id="1064592.G0VEQ0"/>
<dbReference type="SMART" id="SM00220">
    <property type="entry name" value="S_TKc"/>
    <property type="match status" value="1"/>
</dbReference>
<evidence type="ECO:0000256" key="7">
    <source>
        <dbReference type="PROSITE-ProRule" id="PRU10141"/>
    </source>
</evidence>
<feature type="region of interest" description="Disordered" evidence="8">
    <location>
        <begin position="1518"/>
        <end position="1545"/>
    </location>
</feature>
<evidence type="ECO:0000259" key="9">
    <source>
        <dbReference type="PROSITE" id="PS50011"/>
    </source>
</evidence>
<dbReference type="GO" id="GO:0032956">
    <property type="term" value="P:regulation of actin cytoskeleton organization"/>
    <property type="evidence" value="ECO:0007669"/>
    <property type="project" value="EnsemblFungi"/>
</dbReference>
<dbReference type="InterPro" id="IPR017240">
    <property type="entry name" value="MAPKKK_Ssk2/Ssk22"/>
</dbReference>
<keyword evidence="5" id="KW-0418">Kinase</keyword>
<dbReference type="GO" id="GO:0051403">
    <property type="term" value="P:stress-activated MAPK cascade"/>
    <property type="evidence" value="ECO:0007669"/>
    <property type="project" value="InterPro"/>
</dbReference>
<feature type="compositionally biased region" description="Polar residues" evidence="8">
    <location>
        <begin position="142"/>
        <end position="158"/>
    </location>
</feature>
<dbReference type="Gene3D" id="1.10.510.10">
    <property type="entry name" value="Transferase(Phosphotransferase) domain 1"/>
    <property type="match status" value="1"/>
</dbReference>
<feature type="compositionally biased region" description="Polar residues" evidence="8">
    <location>
        <begin position="28"/>
        <end position="54"/>
    </location>
</feature>
<dbReference type="InterPro" id="IPR050538">
    <property type="entry name" value="MAP_kinase_kinase_kinase"/>
</dbReference>
<evidence type="ECO:0000313" key="10">
    <source>
        <dbReference type="EMBL" id="CCC70041.1"/>
    </source>
</evidence>
<feature type="compositionally biased region" description="Low complexity" evidence="8">
    <location>
        <begin position="98"/>
        <end position="115"/>
    </location>
</feature>
<gene>
    <name evidence="10" type="primary">NCAS0D04600</name>
    <name evidence="10" type="ordered locus">NCAS_0D04600</name>
</gene>
<evidence type="ECO:0000313" key="11">
    <source>
        <dbReference type="Proteomes" id="UP000001640"/>
    </source>
</evidence>
<feature type="compositionally biased region" description="Polar residues" evidence="8">
    <location>
        <begin position="78"/>
        <end position="93"/>
    </location>
</feature>
<keyword evidence="3" id="KW-0808">Transferase</keyword>
<dbReference type="GO" id="GO:0000131">
    <property type="term" value="C:incipient cellular bud site"/>
    <property type="evidence" value="ECO:0007669"/>
    <property type="project" value="EnsemblFungi"/>
</dbReference>
<dbReference type="GO" id="GO:0004709">
    <property type="term" value="F:MAP kinase kinase kinase activity"/>
    <property type="evidence" value="ECO:0007669"/>
    <property type="project" value="EnsemblFungi"/>
</dbReference>
<dbReference type="OMA" id="PPCVDEN"/>
<dbReference type="GO" id="GO:0007234">
    <property type="term" value="P:osmosensory signaling via phosphorelay pathway"/>
    <property type="evidence" value="ECO:0007669"/>
    <property type="project" value="EnsemblFungi"/>
</dbReference>
<dbReference type="GO" id="GO:0005935">
    <property type="term" value="C:cellular bud neck"/>
    <property type="evidence" value="ECO:0007669"/>
    <property type="project" value="EnsemblFungi"/>
</dbReference>
<dbReference type="CDD" id="cd06626">
    <property type="entry name" value="STKc_MEKK4"/>
    <property type="match status" value="1"/>
</dbReference>
<evidence type="ECO:0000256" key="3">
    <source>
        <dbReference type="ARBA" id="ARBA00022679"/>
    </source>
</evidence>
<feature type="compositionally biased region" description="Polar residues" evidence="8">
    <location>
        <begin position="1671"/>
        <end position="1683"/>
    </location>
</feature>
<evidence type="ECO:0000256" key="2">
    <source>
        <dbReference type="ARBA" id="ARBA00022527"/>
    </source>
</evidence>
<feature type="region of interest" description="Disordered" evidence="8">
    <location>
        <begin position="23"/>
        <end position="62"/>
    </location>
</feature>
<dbReference type="Pfam" id="PF00069">
    <property type="entry name" value="Pkinase"/>
    <property type="match status" value="1"/>
</dbReference>
<dbReference type="eggNOG" id="KOG4645">
    <property type="taxonomic scope" value="Eukaryota"/>
</dbReference>
<dbReference type="InParanoid" id="G0VEQ0"/>
<dbReference type="PROSITE" id="PS00107">
    <property type="entry name" value="PROTEIN_KINASE_ATP"/>
    <property type="match status" value="1"/>
</dbReference>
<keyword evidence="6 7" id="KW-0067">ATP-binding</keyword>
<keyword evidence="11" id="KW-1185">Reference proteome</keyword>
<dbReference type="PANTHER" id="PTHR48016:SF32">
    <property type="entry name" value="MITOGEN-ACTIVATED PROTEIN KINASE KINASE KINASE 4"/>
    <property type="match status" value="1"/>
</dbReference>
<reference key="2">
    <citation type="submission" date="2011-08" db="EMBL/GenBank/DDBJ databases">
        <title>Genome sequence of Naumovozyma castellii.</title>
        <authorList>
            <person name="Gordon J.L."/>
            <person name="Armisen D."/>
            <person name="Proux-Wera E."/>
            <person name="OhEigeartaigh S.S."/>
            <person name="Byrne K.P."/>
            <person name="Wolfe K.H."/>
        </authorList>
    </citation>
    <scope>NUCLEOTIDE SEQUENCE</scope>
    <source>
        <strain>Type strain:CBS 4309</strain>
    </source>
</reference>
<reference evidence="10 11" key="1">
    <citation type="journal article" date="2011" name="Proc. Natl. Acad. Sci. U.S.A.">
        <title>Evolutionary erosion of yeast sex chromosomes by mating-type switching accidents.</title>
        <authorList>
            <person name="Gordon J.L."/>
            <person name="Armisen D."/>
            <person name="Proux-Wera E."/>
            <person name="Oheigeartaigh S.S."/>
            <person name="Byrne K.P."/>
            <person name="Wolfe K.H."/>
        </authorList>
    </citation>
    <scope>NUCLEOTIDE SEQUENCE [LARGE SCALE GENOMIC DNA]</scope>
    <source>
        <strain evidence="11">ATCC 76901 / BCRC 22586 / CBS 4309 / NBRC 1992 / NRRL Y-12630</strain>
    </source>
</reference>
<feature type="compositionally biased region" description="Low complexity" evidence="8">
    <location>
        <begin position="122"/>
        <end position="141"/>
    </location>
</feature>
<dbReference type="PROSITE" id="PS00108">
    <property type="entry name" value="PROTEIN_KINASE_ST"/>
    <property type="match status" value="1"/>
</dbReference>
<feature type="compositionally biased region" description="Low complexity" evidence="8">
    <location>
        <begin position="166"/>
        <end position="184"/>
    </location>
</feature>
<evidence type="ECO:0000256" key="5">
    <source>
        <dbReference type="ARBA" id="ARBA00022777"/>
    </source>
</evidence>
<dbReference type="GO" id="GO:0005938">
    <property type="term" value="C:cell cortex"/>
    <property type="evidence" value="ECO:0007669"/>
    <property type="project" value="EnsemblFungi"/>
</dbReference>
<dbReference type="HOGENOM" id="CLU_001999_2_0_1"/>
<dbReference type="InterPro" id="IPR017441">
    <property type="entry name" value="Protein_kinase_ATP_BS"/>
</dbReference>
<feature type="region of interest" description="Disordered" evidence="8">
    <location>
        <begin position="77"/>
        <end position="226"/>
    </location>
</feature>
<dbReference type="SUPFAM" id="SSF56112">
    <property type="entry name" value="Protein kinase-like (PK-like)"/>
    <property type="match status" value="1"/>
</dbReference>
<proteinExistence type="inferred from homology"/>